<dbReference type="STRING" id="1440762.Y882_12920"/>
<feature type="transmembrane region" description="Helical" evidence="1">
    <location>
        <begin position="6"/>
        <end position="23"/>
    </location>
</feature>
<protein>
    <submittedName>
        <fullName evidence="3">Membrane protein</fullName>
    </submittedName>
</protein>
<feature type="domain" description="VWFA" evidence="2">
    <location>
        <begin position="95"/>
        <end position="282"/>
    </location>
</feature>
<feature type="transmembrane region" description="Helical" evidence="1">
    <location>
        <begin position="298"/>
        <end position="322"/>
    </location>
</feature>
<dbReference type="PANTHER" id="PTHR22550:SF18">
    <property type="entry name" value="VWFA DOMAIN-CONTAINING PROTEIN"/>
    <property type="match status" value="1"/>
</dbReference>
<dbReference type="AlphaFoldDB" id="A0A0G9H283"/>
<dbReference type="InterPro" id="IPR036465">
    <property type="entry name" value="vWFA_dom_sf"/>
</dbReference>
<dbReference type="SMART" id="SM00327">
    <property type="entry name" value="VWA"/>
    <property type="match status" value="1"/>
</dbReference>
<dbReference type="OrthoDB" id="6206554at2"/>
<dbReference type="Proteomes" id="UP000035481">
    <property type="component" value="Unassembled WGS sequence"/>
</dbReference>
<dbReference type="Pfam" id="PF00092">
    <property type="entry name" value="VWA"/>
    <property type="match status" value="1"/>
</dbReference>
<dbReference type="Gene3D" id="3.40.50.410">
    <property type="entry name" value="von Willebrand factor, type A domain"/>
    <property type="match status" value="1"/>
</dbReference>
<keyword evidence="1" id="KW-0812">Transmembrane</keyword>
<evidence type="ECO:0000256" key="1">
    <source>
        <dbReference type="SAM" id="Phobius"/>
    </source>
</evidence>
<comment type="caution">
    <text evidence="3">The sequence shown here is derived from an EMBL/GenBank/DDBJ whole genome shotgun (WGS) entry which is preliminary data.</text>
</comment>
<evidence type="ECO:0000259" key="2">
    <source>
        <dbReference type="PROSITE" id="PS50234"/>
    </source>
</evidence>
<evidence type="ECO:0000313" key="3">
    <source>
        <dbReference type="EMBL" id="KLD63299.1"/>
    </source>
</evidence>
<dbReference type="PROSITE" id="PS50234">
    <property type="entry name" value="VWFA"/>
    <property type="match status" value="1"/>
</dbReference>
<name>A0A0G9H283_9GAMM</name>
<organism evidence="3 4">
    <name type="scientific">Dyella japonica DSM 16301</name>
    <dbReference type="NCBI Taxonomy" id="1440762"/>
    <lineage>
        <taxon>Bacteria</taxon>
        <taxon>Pseudomonadati</taxon>
        <taxon>Pseudomonadota</taxon>
        <taxon>Gammaproteobacteria</taxon>
        <taxon>Lysobacterales</taxon>
        <taxon>Rhodanobacteraceae</taxon>
        <taxon>Dyella</taxon>
    </lineage>
</organism>
<dbReference type="InterPro" id="IPR002035">
    <property type="entry name" value="VWF_A"/>
</dbReference>
<proteinExistence type="predicted"/>
<keyword evidence="1" id="KW-0472">Membrane</keyword>
<sequence length="340" mass="37196">MWQLEHPWLLLVLPLPLLVWWLLPPYGERTRAVRVPFFDELTKATGQTPARGAVVLRGNWLRRVLAPLCWVLVVLALAGPQHLEPPIERTESARDLLLAIDLSGSMATPDFVDPQGQRIDRLSAVKGVVDDFIAHRTTDRIGLIVFGTNAFPQAPLSLDHVAVRELLDELRVGMAGEQTAIGDAIGVAVKMTEHSQQRERVLILLTDGNDTAGRIPADKAAEIAKAGHIVIHTIGIGDPAAKGENRVDLEALQRIASATGGRSFRGENREQLADIYALLDRVTPSKVKHSVYRPKLKLYYVPLGAALLLMIAYHLLMLGVLAPLARRRALSQLAPGGSES</sequence>
<keyword evidence="1" id="KW-1133">Transmembrane helix</keyword>
<dbReference type="CDD" id="cd01467">
    <property type="entry name" value="vWA_BatA_type"/>
    <property type="match status" value="1"/>
</dbReference>
<evidence type="ECO:0000313" key="4">
    <source>
        <dbReference type="Proteomes" id="UP000035481"/>
    </source>
</evidence>
<gene>
    <name evidence="3" type="ORF">Y882_12920</name>
</gene>
<accession>A0A0G9H283</accession>
<dbReference type="RefSeq" id="WP_046972268.1">
    <property type="nucleotide sequence ID" value="NZ_JPLA01000030.1"/>
</dbReference>
<dbReference type="EMBL" id="JPLA01000030">
    <property type="protein sequence ID" value="KLD63299.1"/>
    <property type="molecule type" value="Genomic_DNA"/>
</dbReference>
<dbReference type="InterPro" id="IPR050768">
    <property type="entry name" value="UPF0353/GerABKA_families"/>
</dbReference>
<dbReference type="SUPFAM" id="SSF53300">
    <property type="entry name" value="vWA-like"/>
    <property type="match status" value="1"/>
</dbReference>
<reference evidence="3 4" key="1">
    <citation type="journal article" date="2015" name="Antonie Van Leeuwenhoek">
        <title>A phylogenomic and molecular marker based taxonomic framework for the order Xanthomonadales: proposal to transfer the families Algiphilaceae and Solimonadaceae to the order Nevskiales ord. nov. and to create a new family within the order Xanthomonadales, the family Rhodanobacteraceae fam. nov., containing the genus Rhodanobacter and its closest relatives.</title>
        <authorList>
            <person name="Naushad S."/>
            <person name="Adeolu M."/>
            <person name="Wong S."/>
            <person name="Sohail M."/>
            <person name="Schellhorn H.E."/>
            <person name="Gupta R.S."/>
        </authorList>
    </citation>
    <scope>NUCLEOTIDE SEQUENCE [LARGE SCALE GENOMIC DNA]</scope>
    <source>
        <strain evidence="3 4">DSM 16301</strain>
    </source>
</reference>
<dbReference type="PANTHER" id="PTHR22550">
    <property type="entry name" value="SPORE GERMINATION PROTEIN"/>
    <property type="match status" value="1"/>
</dbReference>
<dbReference type="PATRIC" id="fig|1440762.4.peg.2223"/>
<dbReference type="InterPro" id="IPR033881">
    <property type="entry name" value="vWA_BatA_type"/>
</dbReference>